<reference evidence="3" key="1">
    <citation type="journal article" date="2023" name="PhytoFront">
        <title>Draft Genome Resources of Seven Strains of Tilletia horrida, Causal Agent of Kernel Smut of Rice.</title>
        <authorList>
            <person name="Khanal S."/>
            <person name="Antony Babu S."/>
            <person name="Zhou X.G."/>
        </authorList>
    </citation>
    <scope>NUCLEOTIDE SEQUENCE</scope>
    <source>
        <strain evidence="3">TX6</strain>
    </source>
</reference>
<keyword evidence="4" id="KW-1185">Reference proteome</keyword>
<dbReference type="CDD" id="cd23787">
    <property type="entry name" value="RWD_CSM1"/>
    <property type="match status" value="1"/>
</dbReference>
<evidence type="ECO:0000256" key="1">
    <source>
        <dbReference type="SAM" id="MobiDB-lite"/>
    </source>
</evidence>
<evidence type="ECO:0000313" key="4">
    <source>
        <dbReference type="Proteomes" id="UP001176517"/>
    </source>
</evidence>
<feature type="region of interest" description="Disordered" evidence="1">
    <location>
        <begin position="151"/>
        <end position="234"/>
    </location>
</feature>
<organism evidence="3 4">
    <name type="scientific">Tilletia horrida</name>
    <dbReference type="NCBI Taxonomy" id="155126"/>
    <lineage>
        <taxon>Eukaryota</taxon>
        <taxon>Fungi</taxon>
        <taxon>Dikarya</taxon>
        <taxon>Basidiomycota</taxon>
        <taxon>Ustilaginomycotina</taxon>
        <taxon>Exobasidiomycetes</taxon>
        <taxon>Tilletiales</taxon>
        <taxon>Tilletiaceae</taxon>
        <taxon>Tilletia</taxon>
    </lineage>
</organism>
<feature type="domain" description="Monopolin complex subunit Csm1/Pcs1 C-terminal" evidence="2">
    <location>
        <begin position="240"/>
        <end position="344"/>
    </location>
</feature>
<sequence length="361" mass="40146">MPRIASGTKTSASQAASSAKAGSGSSKRAKTDSSADKENRNGLEDDAASSGDAVAEVERLSKRLRRLEEDLEDMEAERDAAVKQFETLQALRQTKVEQQLERVKEKAMEKHQLQERLISTLKDRVKSVENTNEALKANGYNIATGSTTTFEAVPSSRMEDNSETAAELKKLKDEMTRKERDWKLERSSLQDQVRQLERENKAEREASKAALQKARGPHAAASESGPSHGAGNEDAEKVRALYEDLTGLTISSVETYDPRQGHRRFRGVFASQGFHHLQLCLEESTSDISSNGDKASSTSRSKPPAPRKRHDLVYIPQVQEDRDAELISAGTLPAYFLGQIRFERSSGVKFFDKLHRGLERK</sequence>
<dbReference type="PANTHER" id="PTHR28006:SF1">
    <property type="entry name" value="MONOPOLIN COMPLEX SUBUNIT CSM1"/>
    <property type="match status" value="1"/>
</dbReference>
<dbReference type="InterPro" id="IPR020981">
    <property type="entry name" value="Csm1/Pcs1_C"/>
</dbReference>
<dbReference type="InterPro" id="IPR040349">
    <property type="entry name" value="Csm1/Pcs1"/>
</dbReference>
<dbReference type="GO" id="GO:0072686">
    <property type="term" value="C:mitotic spindle"/>
    <property type="evidence" value="ECO:0007669"/>
    <property type="project" value="TreeGrafter"/>
</dbReference>
<evidence type="ECO:0000259" key="2">
    <source>
        <dbReference type="Pfam" id="PF12539"/>
    </source>
</evidence>
<evidence type="ECO:0000313" key="3">
    <source>
        <dbReference type="EMBL" id="KAK0546834.1"/>
    </source>
</evidence>
<feature type="compositionally biased region" description="Basic and acidic residues" evidence="1">
    <location>
        <begin position="29"/>
        <end position="43"/>
    </location>
</feature>
<dbReference type="GO" id="GO:0045144">
    <property type="term" value="P:meiotic sister chromatid segregation"/>
    <property type="evidence" value="ECO:0007669"/>
    <property type="project" value="TreeGrafter"/>
</dbReference>
<dbReference type="GO" id="GO:0051315">
    <property type="term" value="P:attachment of mitotic spindle microtubules to kinetochore"/>
    <property type="evidence" value="ECO:0007669"/>
    <property type="project" value="TreeGrafter"/>
</dbReference>
<name>A0AAN6GMF7_9BASI</name>
<dbReference type="GO" id="GO:0005730">
    <property type="term" value="C:nucleolus"/>
    <property type="evidence" value="ECO:0007669"/>
    <property type="project" value="TreeGrafter"/>
</dbReference>
<dbReference type="AlphaFoldDB" id="A0AAN6GMF7"/>
<feature type="compositionally biased region" description="Polar residues" evidence="1">
    <location>
        <begin position="286"/>
        <end position="301"/>
    </location>
</feature>
<dbReference type="InterPro" id="IPR038608">
    <property type="entry name" value="Csm1/Pcs1_C_sf"/>
</dbReference>
<dbReference type="EMBL" id="JAPDMZ010000179">
    <property type="protein sequence ID" value="KAK0546834.1"/>
    <property type="molecule type" value="Genomic_DNA"/>
</dbReference>
<accession>A0AAN6GMF7</accession>
<feature type="region of interest" description="Disordered" evidence="1">
    <location>
        <begin position="1"/>
        <end position="57"/>
    </location>
</feature>
<feature type="compositionally biased region" description="Low complexity" evidence="1">
    <location>
        <begin position="1"/>
        <end position="26"/>
    </location>
</feature>
<dbReference type="PANTHER" id="PTHR28006">
    <property type="entry name" value="MONOPOLIN COMPLEX SUBUNIT CSM1"/>
    <property type="match status" value="1"/>
</dbReference>
<comment type="caution">
    <text evidence="3">The sequence shown here is derived from an EMBL/GenBank/DDBJ whole genome shotgun (WGS) entry which is preliminary data.</text>
</comment>
<protein>
    <recommendedName>
        <fullName evidence="2">Monopolin complex subunit Csm1/Pcs1 C-terminal domain-containing protein</fullName>
    </recommendedName>
</protein>
<dbReference type="GO" id="GO:0034506">
    <property type="term" value="C:chromosome, centromeric core domain"/>
    <property type="evidence" value="ECO:0007669"/>
    <property type="project" value="TreeGrafter"/>
</dbReference>
<feature type="region of interest" description="Disordered" evidence="1">
    <location>
        <begin position="286"/>
        <end position="310"/>
    </location>
</feature>
<dbReference type="Gene3D" id="3.90.1150.80">
    <property type="match status" value="1"/>
</dbReference>
<proteinExistence type="predicted"/>
<dbReference type="Pfam" id="PF12539">
    <property type="entry name" value="Csm1"/>
    <property type="match status" value="1"/>
</dbReference>
<dbReference type="GO" id="GO:1990644">
    <property type="term" value="F:microtubule site clamp"/>
    <property type="evidence" value="ECO:0007669"/>
    <property type="project" value="TreeGrafter"/>
</dbReference>
<dbReference type="GO" id="GO:0033551">
    <property type="term" value="C:monopolin complex"/>
    <property type="evidence" value="ECO:0007669"/>
    <property type="project" value="InterPro"/>
</dbReference>
<feature type="compositionally biased region" description="Basic and acidic residues" evidence="1">
    <location>
        <begin position="166"/>
        <end position="207"/>
    </location>
</feature>
<dbReference type="Proteomes" id="UP001176517">
    <property type="component" value="Unassembled WGS sequence"/>
</dbReference>
<gene>
    <name evidence="3" type="ORF">OC846_005101</name>
</gene>